<keyword evidence="3" id="KW-0732">Signal</keyword>
<keyword evidence="2" id="KW-0812">Transmembrane</keyword>
<reference evidence="5" key="1">
    <citation type="journal article" date="2019" name="Int. J. Syst. Evol. Microbiol.">
        <title>The Global Catalogue of Microorganisms (GCM) 10K type strain sequencing project: providing services to taxonomists for standard genome sequencing and annotation.</title>
        <authorList>
            <consortium name="The Broad Institute Genomics Platform"/>
            <consortium name="The Broad Institute Genome Sequencing Center for Infectious Disease"/>
            <person name="Wu L."/>
            <person name="Ma J."/>
        </authorList>
    </citation>
    <scope>NUCLEOTIDE SEQUENCE [LARGE SCALE GENOMIC DNA]</scope>
    <source>
        <strain evidence="5">CGMCC 1.12778</strain>
    </source>
</reference>
<feature type="chain" id="PRO_5047086586" evidence="3">
    <location>
        <begin position="20"/>
        <end position="420"/>
    </location>
</feature>
<accession>A0ABQ2AYY6</accession>
<evidence type="ECO:0000256" key="1">
    <source>
        <dbReference type="SAM" id="MobiDB-lite"/>
    </source>
</evidence>
<proteinExistence type="predicted"/>
<evidence type="ECO:0000256" key="2">
    <source>
        <dbReference type="SAM" id="Phobius"/>
    </source>
</evidence>
<feature type="transmembrane region" description="Helical" evidence="2">
    <location>
        <begin position="237"/>
        <end position="260"/>
    </location>
</feature>
<dbReference type="EMBL" id="BMFW01000050">
    <property type="protein sequence ID" value="GGI02728.1"/>
    <property type="molecule type" value="Genomic_DNA"/>
</dbReference>
<feature type="transmembrane region" description="Helical" evidence="2">
    <location>
        <begin position="280"/>
        <end position="305"/>
    </location>
</feature>
<organism evidence="4 5">
    <name type="scientific">Arthrobacter liuii</name>
    <dbReference type="NCBI Taxonomy" id="1476996"/>
    <lineage>
        <taxon>Bacteria</taxon>
        <taxon>Bacillati</taxon>
        <taxon>Actinomycetota</taxon>
        <taxon>Actinomycetes</taxon>
        <taxon>Micrococcales</taxon>
        <taxon>Micrococcaceae</taxon>
        <taxon>Arthrobacter</taxon>
    </lineage>
</organism>
<evidence type="ECO:0000256" key="3">
    <source>
        <dbReference type="SAM" id="SignalP"/>
    </source>
</evidence>
<sequence length="420" mass="43566">MRRVVAVVLVFLTAVLALAAVPALYLRTEVLDTGRYVAIVAPLASDPAIQAEISSKVTAQISDAVDIEGITRDAMAELGKVAPRVAAVIAGFAPAIAEQTRDLIHGTVSRFVASPEFQALWTRANTLAHQGIVNLARGQTGGTVSVDESGIVTISTKEVIARVKSLLVEQGVSIAARIPEVDAQIVLLQSPELAKATEAIRTLDRAAPILAWLTPLSAAGAVALAPRGRRLRTTSQVGLAIAAAMAALALMLAIGLDVFLGMVPSSTVSPAAAQSLADALLVPLWAGLRFVFVAGVLIAAAAFFAGHSSAASSVRGRLARTRHDVSGRPAAGQPRPWQLWLARFRRTVEAVVVGVAVMVLILWQHPTTALAIGIAVLAGLTVLLVEILCRPAVGALPAGGTAPGGSTEKPPEDETPQVHR</sequence>
<protein>
    <submittedName>
        <fullName evidence="4">Uncharacterized protein</fullName>
    </submittedName>
</protein>
<dbReference type="Proteomes" id="UP000643279">
    <property type="component" value="Unassembled WGS sequence"/>
</dbReference>
<evidence type="ECO:0000313" key="4">
    <source>
        <dbReference type="EMBL" id="GGI02728.1"/>
    </source>
</evidence>
<keyword evidence="2" id="KW-1133">Transmembrane helix</keyword>
<feature type="transmembrane region" description="Helical" evidence="2">
    <location>
        <begin position="369"/>
        <end position="389"/>
    </location>
</feature>
<feature type="compositionally biased region" description="Acidic residues" evidence="1">
    <location>
        <begin position="411"/>
        <end position="420"/>
    </location>
</feature>
<gene>
    <name evidence="4" type="ORF">GCM10007170_45130</name>
</gene>
<keyword evidence="5" id="KW-1185">Reference proteome</keyword>
<feature type="transmembrane region" description="Helical" evidence="2">
    <location>
        <begin position="344"/>
        <end position="363"/>
    </location>
</feature>
<name>A0ABQ2AYY6_9MICC</name>
<dbReference type="RefSeq" id="WP_188573740.1">
    <property type="nucleotide sequence ID" value="NZ_BMFW01000050.1"/>
</dbReference>
<comment type="caution">
    <text evidence="4">The sequence shown here is derived from an EMBL/GenBank/DDBJ whole genome shotgun (WGS) entry which is preliminary data.</text>
</comment>
<feature type="region of interest" description="Disordered" evidence="1">
    <location>
        <begin position="399"/>
        <end position="420"/>
    </location>
</feature>
<evidence type="ECO:0000313" key="5">
    <source>
        <dbReference type="Proteomes" id="UP000643279"/>
    </source>
</evidence>
<feature type="signal peptide" evidence="3">
    <location>
        <begin position="1"/>
        <end position="19"/>
    </location>
</feature>
<keyword evidence="2" id="KW-0472">Membrane</keyword>